<feature type="non-terminal residue" evidence="1">
    <location>
        <position position="51"/>
    </location>
</feature>
<organism evidence="1 2">
    <name type="scientific">Armillaria tabescens</name>
    <name type="common">Ringless honey mushroom</name>
    <name type="synonym">Agaricus tabescens</name>
    <dbReference type="NCBI Taxonomy" id="1929756"/>
    <lineage>
        <taxon>Eukaryota</taxon>
        <taxon>Fungi</taxon>
        <taxon>Dikarya</taxon>
        <taxon>Basidiomycota</taxon>
        <taxon>Agaricomycotina</taxon>
        <taxon>Agaricomycetes</taxon>
        <taxon>Agaricomycetidae</taxon>
        <taxon>Agaricales</taxon>
        <taxon>Marasmiineae</taxon>
        <taxon>Physalacriaceae</taxon>
        <taxon>Desarmillaria</taxon>
    </lineage>
</organism>
<dbReference type="EMBL" id="JAUEPS010000022">
    <property type="protein sequence ID" value="KAK0457329.1"/>
    <property type="molecule type" value="Genomic_DNA"/>
</dbReference>
<accession>A0AA39KCK0</accession>
<name>A0AA39KCK0_ARMTA</name>
<keyword evidence="2" id="KW-1185">Reference proteome</keyword>
<dbReference type="RefSeq" id="XP_060329644.1">
    <property type="nucleotide sequence ID" value="XM_060467648.1"/>
</dbReference>
<evidence type="ECO:0000313" key="1">
    <source>
        <dbReference type="EMBL" id="KAK0457329.1"/>
    </source>
</evidence>
<dbReference type="AlphaFoldDB" id="A0AA39KCK0"/>
<reference evidence="1" key="1">
    <citation type="submission" date="2023-06" db="EMBL/GenBank/DDBJ databases">
        <authorList>
            <consortium name="Lawrence Berkeley National Laboratory"/>
            <person name="Ahrendt S."/>
            <person name="Sahu N."/>
            <person name="Indic B."/>
            <person name="Wong-Bajracharya J."/>
            <person name="Merenyi Z."/>
            <person name="Ke H.-M."/>
            <person name="Monk M."/>
            <person name="Kocsube S."/>
            <person name="Drula E."/>
            <person name="Lipzen A."/>
            <person name="Balint B."/>
            <person name="Henrissat B."/>
            <person name="Andreopoulos B."/>
            <person name="Martin F.M."/>
            <person name="Harder C.B."/>
            <person name="Rigling D."/>
            <person name="Ford K.L."/>
            <person name="Foster G.D."/>
            <person name="Pangilinan J."/>
            <person name="Papanicolaou A."/>
            <person name="Barry K."/>
            <person name="LaButti K."/>
            <person name="Viragh M."/>
            <person name="Koriabine M."/>
            <person name="Yan M."/>
            <person name="Riley R."/>
            <person name="Champramary S."/>
            <person name="Plett K.L."/>
            <person name="Tsai I.J."/>
            <person name="Slot J."/>
            <person name="Sipos G."/>
            <person name="Plett J."/>
            <person name="Nagy L.G."/>
            <person name="Grigoriev I.V."/>
        </authorList>
    </citation>
    <scope>NUCLEOTIDE SEQUENCE</scope>
    <source>
        <strain evidence="1">CCBAS 213</strain>
    </source>
</reference>
<sequence length="51" mass="5354">PDGGYGVCGMQLQNSDRIVTRCNKGKDVDTTVHDLYSGCGSNGIELSSSAF</sequence>
<protein>
    <submittedName>
        <fullName evidence="1">Uncharacterized protein</fullName>
    </submittedName>
</protein>
<gene>
    <name evidence="1" type="ORF">EV420DRAFT_1271642</name>
</gene>
<comment type="caution">
    <text evidence="1">The sequence shown here is derived from an EMBL/GenBank/DDBJ whole genome shotgun (WGS) entry which is preliminary data.</text>
</comment>
<dbReference type="GeneID" id="85351196"/>
<dbReference type="Proteomes" id="UP001175211">
    <property type="component" value="Unassembled WGS sequence"/>
</dbReference>
<proteinExistence type="predicted"/>
<evidence type="ECO:0000313" key="2">
    <source>
        <dbReference type="Proteomes" id="UP001175211"/>
    </source>
</evidence>